<dbReference type="OrthoDB" id="7298659at2"/>
<evidence type="ECO:0000256" key="1">
    <source>
        <dbReference type="PROSITE-ProRule" id="PRU00169"/>
    </source>
</evidence>
<dbReference type="EMBL" id="FWXD01000041">
    <property type="protein sequence ID" value="SMC29713.1"/>
    <property type="molecule type" value="Genomic_DNA"/>
</dbReference>
<dbReference type="Pfam" id="PF00072">
    <property type="entry name" value="Response_reg"/>
    <property type="match status" value="1"/>
</dbReference>
<protein>
    <submittedName>
        <fullName evidence="3">Response regulator receiver domain-containing protein</fullName>
    </submittedName>
</protein>
<reference evidence="3 4" key="1">
    <citation type="submission" date="2017-04" db="EMBL/GenBank/DDBJ databases">
        <authorList>
            <person name="Afonso C.L."/>
            <person name="Miller P.J."/>
            <person name="Scott M.A."/>
            <person name="Spackman E."/>
            <person name="Goraichik I."/>
            <person name="Dimitrov K.M."/>
            <person name="Suarez D.L."/>
            <person name="Swayne D.E."/>
        </authorList>
    </citation>
    <scope>NUCLEOTIDE SEQUENCE [LARGE SCALE GENOMIC DNA]</scope>
    <source>
        <strain evidence="3 4">DSM 23236</strain>
    </source>
</reference>
<dbReference type="PROSITE" id="PS50110">
    <property type="entry name" value="RESPONSE_REGULATORY"/>
    <property type="match status" value="1"/>
</dbReference>
<feature type="domain" description="Response regulatory" evidence="2">
    <location>
        <begin position="14"/>
        <end position="133"/>
    </location>
</feature>
<dbReference type="SUPFAM" id="SSF48452">
    <property type="entry name" value="TPR-like"/>
    <property type="match status" value="1"/>
</dbReference>
<dbReference type="Proteomes" id="UP000192761">
    <property type="component" value="Unassembled WGS sequence"/>
</dbReference>
<dbReference type="SMART" id="SM00448">
    <property type="entry name" value="REC"/>
    <property type="match status" value="1"/>
</dbReference>
<dbReference type="InterPro" id="IPR011006">
    <property type="entry name" value="CheY-like_superfamily"/>
</dbReference>
<dbReference type="Gene3D" id="1.25.40.10">
    <property type="entry name" value="Tetratricopeptide repeat domain"/>
    <property type="match status" value="2"/>
</dbReference>
<sequence>MAIAAGAPNLTGQQALVIDPNSGMRQAIGAGLNDCGVTQIDYVGRLADALARLGQVPYDIVLSEFDLGGGLDGVHLFEACQRHQLLKPSCVFMVVTGERRSSQVMSAAELAPDGYLLKPFSSADFVQRLSLALARKAQLRPIDEATRTGDYQSAITACNTQHPLPDALARAKGRLLTLMGEHAEARDFYREILAGRDAPWAMLGLARSQFALKQYDEAHLLYARIKAEHELVIEAYDGLARTQQAQGDAKGAQATLAEAVQRSPLVAQRQRALGRLALRNGEPMVAEAALGQAVELARTAIVRDPAVYAELARAQLANADVLGAQRTAAQVKRDFRHEEVAMVVCELIEGEAFAALKDKDKAERALTNARDRLDAMTDPPAGVLLELAQSCYARRDAEAGERYVKHALRVRTDDSELAGTVEALYHNIGRPELAAPLIAAANQDVVEVNNDALRAANAGDYVGAAERFIGALETLPGNLQVLLNAANALLVCVNKAGWDVRYMETAQRYLERARKLDPANGKARQLQDAFRRTQRRYGVDVALGTVETPPPNVDSRV</sequence>
<dbReference type="Gene3D" id="3.40.50.2300">
    <property type="match status" value="1"/>
</dbReference>
<keyword evidence="4" id="KW-1185">Reference proteome</keyword>
<organism evidence="3 4">
    <name type="scientific">Andreprevotia lacus DSM 23236</name>
    <dbReference type="NCBI Taxonomy" id="1121001"/>
    <lineage>
        <taxon>Bacteria</taxon>
        <taxon>Pseudomonadati</taxon>
        <taxon>Pseudomonadota</taxon>
        <taxon>Betaproteobacteria</taxon>
        <taxon>Neisseriales</taxon>
        <taxon>Chitinibacteraceae</taxon>
        <taxon>Andreprevotia</taxon>
    </lineage>
</organism>
<dbReference type="InterPro" id="IPR001789">
    <property type="entry name" value="Sig_transdc_resp-reg_receiver"/>
</dbReference>
<name>A0A1W1Y0M4_9NEIS</name>
<proteinExistence type="predicted"/>
<comment type="caution">
    <text evidence="1">Lacks conserved residue(s) required for the propagation of feature annotation.</text>
</comment>
<accession>A0A1W1Y0M4</accession>
<dbReference type="STRING" id="1121001.SAMN02745857_04051"/>
<evidence type="ECO:0000313" key="3">
    <source>
        <dbReference type="EMBL" id="SMC29713.1"/>
    </source>
</evidence>
<dbReference type="InterPro" id="IPR011990">
    <property type="entry name" value="TPR-like_helical_dom_sf"/>
</dbReference>
<dbReference type="RefSeq" id="WP_084092967.1">
    <property type="nucleotide sequence ID" value="NZ_FWXD01000041.1"/>
</dbReference>
<evidence type="ECO:0000259" key="2">
    <source>
        <dbReference type="PROSITE" id="PS50110"/>
    </source>
</evidence>
<gene>
    <name evidence="3" type="ORF">SAMN02745857_04051</name>
</gene>
<dbReference type="SUPFAM" id="SSF52172">
    <property type="entry name" value="CheY-like"/>
    <property type="match status" value="1"/>
</dbReference>
<dbReference type="GO" id="GO:0000160">
    <property type="term" value="P:phosphorelay signal transduction system"/>
    <property type="evidence" value="ECO:0007669"/>
    <property type="project" value="InterPro"/>
</dbReference>
<dbReference type="AlphaFoldDB" id="A0A1W1Y0M4"/>
<evidence type="ECO:0000313" key="4">
    <source>
        <dbReference type="Proteomes" id="UP000192761"/>
    </source>
</evidence>